<dbReference type="PROSITE" id="PS50059">
    <property type="entry name" value="FKBP_PPIASE"/>
    <property type="match status" value="1"/>
</dbReference>
<organism evidence="8 9">
    <name type="scientific">Pedobacter cryoconitis</name>
    <dbReference type="NCBI Taxonomy" id="188932"/>
    <lineage>
        <taxon>Bacteria</taxon>
        <taxon>Pseudomonadati</taxon>
        <taxon>Bacteroidota</taxon>
        <taxon>Sphingobacteriia</taxon>
        <taxon>Sphingobacteriales</taxon>
        <taxon>Sphingobacteriaceae</taxon>
        <taxon>Pedobacter</taxon>
    </lineage>
</organism>
<evidence type="ECO:0000313" key="9">
    <source>
        <dbReference type="Proteomes" id="UP000521017"/>
    </source>
</evidence>
<comment type="catalytic activity">
    <reaction evidence="1 5 6">
        <text>[protein]-peptidylproline (omega=180) = [protein]-peptidylproline (omega=0)</text>
        <dbReference type="Rhea" id="RHEA:16237"/>
        <dbReference type="Rhea" id="RHEA-COMP:10747"/>
        <dbReference type="Rhea" id="RHEA-COMP:10748"/>
        <dbReference type="ChEBI" id="CHEBI:83833"/>
        <dbReference type="ChEBI" id="CHEBI:83834"/>
        <dbReference type="EC" id="5.2.1.8"/>
    </reaction>
</comment>
<evidence type="ECO:0000256" key="5">
    <source>
        <dbReference type="PROSITE-ProRule" id="PRU00277"/>
    </source>
</evidence>
<keyword evidence="4 5" id="KW-0413">Isomerase</keyword>
<dbReference type="RefSeq" id="WP_221451025.1">
    <property type="nucleotide sequence ID" value="NZ_JACHCC010000018.1"/>
</dbReference>
<comment type="similarity">
    <text evidence="2 6">Belongs to the FKBP-type PPIase family.</text>
</comment>
<evidence type="ECO:0000256" key="2">
    <source>
        <dbReference type="ARBA" id="ARBA00006577"/>
    </source>
</evidence>
<evidence type="ECO:0000313" key="8">
    <source>
        <dbReference type="EMBL" id="MBB6503001.1"/>
    </source>
</evidence>
<dbReference type="InterPro" id="IPR001179">
    <property type="entry name" value="PPIase_FKBP_dom"/>
</dbReference>
<dbReference type="EC" id="5.2.1.8" evidence="6"/>
<sequence>MMKTRHFLLLLVCTAIGFTACKKNSKDNFDASAQFTTDTTAIRAFVVANKIPAVKDAKSGIFYQIITPGTGSVSYSGSTKVTVNYTGKLLNGTIFDTTAGTAVTFPLGGLIQGWQIGIPLIQPGGRIRLIIPSGLGYGNGGGGLPANSVLDFTIDVINAQ</sequence>
<evidence type="ECO:0000259" key="7">
    <source>
        <dbReference type="PROSITE" id="PS50059"/>
    </source>
</evidence>
<dbReference type="InterPro" id="IPR046357">
    <property type="entry name" value="PPIase_dom_sf"/>
</dbReference>
<dbReference type="Pfam" id="PF00254">
    <property type="entry name" value="FKBP_C"/>
    <property type="match status" value="1"/>
</dbReference>
<comment type="caution">
    <text evidence="8">The sequence shown here is derived from an EMBL/GenBank/DDBJ whole genome shotgun (WGS) entry which is preliminary data.</text>
</comment>
<dbReference type="PANTHER" id="PTHR43811:SF19">
    <property type="entry name" value="39 KDA FK506-BINDING NUCLEAR PROTEIN"/>
    <property type="match status" value="1"/>
</dbReference>
<dbReference type="PROSITE" id="PS51257">
    <property type="entry name" value="PROKAR_LIPOPROTEIN"/>
    <property type="match status" value="1"/>
</dbReference>
<dbReference type="Gene3D" id="3.10.50.40">
    <property type="match status" value="1"/>
</dbReference>
<dbReference type="AlphaFoldDB" id="A0A7X0J8F8"/>
<dbReference type="PANTHER" id="PTHR43811">
    <property type="entry name" value="FKBP-TYPE PEPTIDYL-PROLYL CIS-TRANS ISOMERASE FKPA"/>
    <property type="match status" value="1"/>
</dbReference>
<evidence type="ECO:0000256" key="3">
    <source>
        <dbReference type="ARBA" id="ARBA00023110"/>
    </source>
</evidence>
<protein>
    <recommendedName>
        <fullName evidence="6">Peptidyl-prolyl cis-trans isomerase</fullName>
        <ecNumber evidence="6">5.2.1.8</ecNumber>
    </recommendedName>
</protein>
<accession>A0A7X0J8F8</accession>
<dbReference type="SUPFAM" id="SSF54534">
    <property type="entry name" value="FKBP-like"/>
    <property type="match status" value="1"/>
</dbReference>
<gene>
    <name evidence="8" type="ORF">HDF25_005187</name>
</gene>
<reference evidence="8 9" key="1">
    <citation type="submission" date="2020-08" db="EMBL/GenBank/DDBJ databases">
        <title>Genomic Encyclopedia of Type Strains, Phase IV (KMG-V): Genome sequencing to study the core and pangenomes of soil and plant-associated prokaryotes.</title>
        <authorList>
            <person name="Whitman W."/>
        </authorList>
    </citation>
    <scope>NUCLEOTIDE SEQUENCE [LARGE SCALE GENOMIC DNA]</scope>
    <source>
        <strain evidence="8 9">M2T3</strain>
    </source>
</reference>
<feature type="domain" description="PPIase FKBP-type" evidence="7">
    <location>
        <begin position="78"/>
        <end position="160"/>
    </location>
</feature>
<dbReference type="Proteomes" id="UP000521017">
    <property type="component" value="Unassembled WGS sequence"/>
</dbReference>
<dbReference type="EMBL" id="JACHCC010000018">
    <property type="protein sequence ID" value="MBB6503001.1"/>
    <property type="molecule type" value="Genomic_DNA"/>
</dbReference>
<evidence type="ECO:0000256" key="1">
    <source>
        <dbReference type="ARBA" id="ARBA00000971"/>
    </source>
</evidence>
<name>A0A7X0J8F8_9SPHI</name>
<proteinExistence type="inferred from homology"/>
<evidence type="ECO:0000256" key="6">
    <source>
        <dbReference type="RuleBase" id="RU003915"/>
    </source>
</evidence>
<dbReference type="GO" id="GO:0003755">
    <property type="term" value="F:peptidyl-prolyl cis-trans isomerase activity"/>
    <property type="evidence" value="ECO:0007669"/>
    <property type="project" value="UniProtKB-UniRule"/>
</dbReference>
<evidence type="ECO:0000256" key="4">
    <source>
        <dbReference type="ARBA" id="ARBA00023235"/>
    </source>
</evidence>
<keyword evidence="3 5" id="KW-0697">Rotamase</keyword>